<sequence length="175" mass="20617">MAIELSDSSIRKIVDGLITRGKKFSKSESELELRNTKSLLSHYQLLESHLNVDMPEVHDDVPLSQYERSLYSLLGYRVRSKEMMEFVNNILSRYEEICKAGTFEEQRRYDVIKKLYLIDGKLTRLQLADFYQVDEKTIRRDERKAIDELSIMMFGIDALNDMSKTRRMDVHKTPN</sequence>
<gene>
    <name evidence="1" type="ORF">ACFP1M_10765</name>
</gene>
<keyword evidence="2" id="KW-1185">Reference proteome</keyword>
<evidence type="ECO:0000313" key="1">
    <source>
        <dbReference type="EMBL" id="MFC6290652.1"/>
    </source>
</evidence>
<dbReference type="RefSeq" id="WP_125575331.1">
    <property type="nucleotide sequence ID" value="NZ_JBHSSO010000069.1"/>
</dbReference>
<organism evidence="1 2">
    <name type="scientific">Levilactobacillus angrenensis</name>
    <dbReference type="NCBI Taxonomy" id="2486020"/>
    <lineage>
        <taxon>Bacteria</taxon>
        <taxon>Bacillati</taxon>
        <taxon>Bacillota</taxon>
        <taxon>Bacilli</taxon>
        <taxon>Lactobacillales</taxon>
        <taxon>Lactobacillaceae</taxon>
        <taxon>Levilactobacillus</taxon>
    </lineage>
</organism>
<accession>A0ABW1UAR8</accession>
<dbReference type="Proteomes" id="UP001596258">
    <property type="component" value="Unassembled WGS sequence"/>
</dbReference>
<name>A0ABW1UAR8_9LACO</name>
<protein>
    <submittedName>
        <fullName evidence="1">Uncharacterized protein</fullName>
    </submittedName>
</protein>
<comment type="caution">
    <text evidence="1">The sequence shown here is derived from an EMBL/GenBank/DDBJ whole genome shotgun (WGS) entry which is preliminary data.</text>
</comment>
<proteinExistence type="predicted"/>
<evidence type="ECO:0000313" key="2">
    <source>
        <dbReference type="Proteomes" id="UP001596258"/>
    </source>
</evidence>
<reference evidence="2" key="1">
    <citation type="journal article" date="2019" name="Int. J. Syst. Evol. Microbiol.">
        <title>The Global Catalogue of Microorganisms (GCM) 10K type strain sequencing project: providing services to taxonomists for standard genome sequencing and annotation.</title>
        <authorList>
            <consortium name="The Broad Institute Genomics Platform"/>
            <consortium name="The Broad Institute Genome Sequencing Center for Infectious Disease"/>
            <person name="Wu L."/>
            <person name="Ma J."/>
        </authorList>
    </citation>
    <scope>NUCLEOTIDE SEQUENCE [LARGE SCALE GENOMIC DNA]</scope>
    <source>
        <strain evidence="2">CCM 8893</strain>
    </source>
</reference>
<dbReference type="EMBL" id="JBHSSO010000069">
    <property type="protein sequence ID" value="MFC6290652.1"/>
    <property type="molecule type" value="Genomic_DNA"/>
</dbReference>